<accession>W0DDZ3</accession>
<gene>
    <name evidence="1" type="ORF">THERU_04770</name>
</gene>
<dbReference type="AlphaFoldDB" id="W0DDZ3"/>
<protein>
    <submittedName>
        <fullName evidence="1">Uncharacterized protein</fullName>
    </submittedName>
</protein>
<sequence>MSRGKISPPSLSTGWDGGTHTKSLYHRTAKNWFIIENKVFEGSSWDPCQLGN</sequence>
<dbReference type="STRING" id="75906.THERU_04770"/>
<dbReference type="Proteomes" id="UP000018914">
    <property type="component" value="Chromosome"/>
</dbReference>
<keyword evidence="2" id="KW-1185">Reference proteome</keyword>
<dbReference type="HOGENOM" id="CLU_3085761_0_0_0"/>
<dbReference type="KEGG" id="trd:THERU_04770"/>
<organism evidence="2">
    <name type="scientific">Thermocrinis ruber</name>
    <dbReference type="NCBI Taxonomy" id="75906"/>
    <lineage>
        <taxon>Bacteria</taxon>
        <taxon>Pseudomonadati</taxon>
        <taxon>Aquificota</taxon>
        <taxon>Aquificia</taxon>
        <taxon>Aquificales</taxon>
        <taxon>Aquificaceae</taxon>
        <taxon>Thermocrinis</taxon>
    </lineage>
</organism>
<dbReference type="EMBL" id="CP007028">
    <property type="protein sequence ID" value="AHE96839.1"/>
    <property type="molecule type" value="Genomic_DNA"/>
</dbReference>
<evidence type="ECO:0000313" key="1">
    <source>
        <dbReference type="EMBL" id="AHE96839.1"/>
    </source>
</evidence>
<evidence type="ECO:0000313" key="2">
    <source>
        <dbReference type="Proteomes" id="UP000018914"/>
    </source>
</evidence>
<name>W0DDZ3_9AQUI</name>
<reference evidence="1 2" key="1">
    <citation type="submission" date="2013-12" db="EMBL/GenBank/DDBJ databases">
        <authorList>
            <consortium name="DOE Joint Genome Institute"/>
            <person name="Eisen J."/>
            <person name="Huntemann M."/>
            <person name="Han J."/>
            <person name="Chen A."/>
            <person name="Kyrpides N."/>
            <person name="Mavromatis K."/>
            <person name="Markowitz V."/>
            <person name="Palaniappan K."/>
            <person name="Ivanova N."/>
            <person name="Schaumberg A."/>
            <person name="Pati A."/>
            <person name="Liolios K."/>
            <person name="Nordberg H.P."/>
            <person name="Cantor M.N."/>
            <person name="Hua S.X."/>
            <person name="Woyke T."/>
        </authorList>
    </citation>
    <scope>NUCLEOTIDE SEQUENCE [LARGE SCALE GENOMIC DNA]</scope>
    <source>
        <strain evidence="1 2">DSM 23557</strain>
    </source>
</reference>
<proteinExistence type="predicted"/>